<dbReference type="Pfam" id="PF26502">
    <property type="entry name" value="DUF8167_2nd"/>
    <property type="match status" value="1"/>
</dbReference>
<dbReference type="Proteomes" id="UP000007813">
    <property type="component" value="Unassembled WGS sequence"/>
</dbReference>
<evidence type="ECO:0000256" key="1">
    <source>
        <dbReference type="SAM" id="Phobius"/>
    </source>
</evidence>
<feature type="transmembrane region" description="Helical" evidence="1">
    <location>
        <begin position="54"/>
        <end position="77"/>
    </location>
</feature>
<dbReference type="Pfam" id="PF26503">
    <property type="entry name" value="DUF8167_3rd"/>
    <property type="match status" value="1"/>
</dbReference>
<gene>
    <name evidence="3" type="ORF">HSB1_30150</name>
</gene>
<dbReference type="GO" id="GO:0006813">
    <property type="term" value="P:potassium ion transport"/>
    <property type="evidence" value="ECO:0007669"/>
    <property type="project" value="InterPro"/>
</dbReference>
<organism evidence="3 4">
    <name type="scientific">Halogranum salarium B-1</name>
    <dbReference type="NCBI Taxonomy" id="1210908"/>
    <lineage>
        <taxon>Archaea</taxon>
        <taxon>Methanobacteriati</taxon>
        <taxon>Methanobacteriota</taxon>
        <taxon>Stenosarchaea group</taxon>
        <taxon>Halobacteria</taxon>
        <taxon>Halobacteriales</taxon>
        <taxon>Haloferacaceae</taxon>
    </lineage>
</organism>
<dbReference type="Gene3D" id="3.30.70.1450">
    <property type="entry name" value="Regulator of K+ conductance, C-terminal domain"/>
    <property type="match status" value="1"/>
</dbReference>
<dbReference type="InterPro" id="IPR006037">
    <property type="entry name" value="RCK_C"/>
</dbReference>
<feature type="transmembrane region" description="Helical" evidence="1">
    <location>
        <begin position="89"/>
        <end position="108"/>
    </location>
</feature>
<proteinExistence type="predicted"/>
<feature type="transmembrane region" description="Helical" evidence="1">
    <location>
        <begin position="28"/>
        <end position="47"/>
    </location>
</feature>
<sequence>MSLVLQVGAPVAQFATDAVGFVGDLLGYALAAAVAAGVTALVFRWYFKEQVSKGVAALVGVAAVVAALQFVELGLVIEGNETDIFQLQAVLENVAAISIGIAISLVGWRVGDAFATNVFAVTGVRELEGEVSRVVRSVGRVTAITLPEEVGDIDEHDAVSAERKAEMAGKTLLFPRKLTVEELRGRLATRLKDDYGVGYVDVEIDEDGGVEYLAVGSRMTGIGPTLTPGAAAVAIEADPAATASPGDIVQVWTDTESPERVVTAELRAATDDVTTLAVDAADATTLDATRSYRVVTLPSEPKTEHEFASLLRAAEETMGVVTVRAESPLDGKAVSDVGEIVAAVRPERGTVEAIPHRSRTLIAGDTLYVIARPDGVRRLEAEAQPQTQPSSPAAGE</sequence>
<dbReference type="InterPro" id="IPR036721">
    <property type="entry name" value="RCK_C_sf"/>
</dbReference>
<dbReference type="SUPFAM" id="SSF116726">
    <property type="entry name" value="TrkA C-terminal domain-like"/>
    <property type="match status" value="1"/>
</dbReference>
<keyword evidence="1" id="KW-1133">Transmembrane helix</keyword>
<keyword evidence="1" id="KW-0812">Transmembrane</keyword>
<dbReference type="eggNOG" id="arCOG07570">
    <property type="taxonomic scope" value="Archaea"/>
</dbReference>
<dbReference type="InterPro" id="IPR058480">
    <property type="entry name" value="DUF8167_N"/>
</dbReference>
<dbReference type="Pfam" id="PF02080">
    <property type="entry name" value="TrkA_C"/>
    <property type="match status" value="1"/>
</dbReference>
<dbReference type="OrthoDB" id="205214at2157"/>
<accession>J3EVB4</accession>
<dbReference type="EMBL" id="ALJD01000008">
    <property type="protein sequence ID" value="EJN58537.1"/>
    <property type="molecule type" value="Genomic_DNA"/>
</dbReference>
<feature type="domain" description="RCK C-terminal" evidence="2">
    <location>
        <begin position="305"/>
        <end position="385"/>
    </location>
</feature>
<evidence type="ECO:0000259" key="2">
    <source>
        <dbReference type="PROSITE" id="PS51202"/>
    </source>
</evidence>
<dbReference type="GO" id="GO:0008324">
    <property type="term" value="F:monoatomic cation transmembrane transporter activity"/>
    <property type="evidence" value="ECO:0007669"/>
    <property type="project" value="InterPro"/>
</dbReference>
<dbReference type="InterPro" id="IPR058603">
    <property type="entry name" value="DUF8167_2nd"/>
</dbReference>
<comment type="caution">
    <text evidence="3">The sequence shown here is derived from an EMBL/GenBank/DDBJ whole genome shotgun (WGS) entry which is preliminary data.</text>
</comment>
<dbReference type="Pfam" id="PF26501">
    <property type="entry name" value="DUF8167"/>
    <property type="match status" value="1"/>
</dbReference>
<name>J3EVB4_9EURY</name>
<reference evidence="3 4" key="1">
    <citation type="journal article" date="2012" name="J. Bacteriol.">
        <title>Draft Genome Sequence of the Extremely Halophilic Archaeon Halogranum salarium B-1T.</title>
        <authorList>
            <person name="Kim K.K."/>
            <person name="Lee K.C."/>
            <person name="Lee J.S."/>
        </authorList>
    </citation>
    <scope>NUCLEOTIDE SEQUENCE [LARGE SCALE GENOMIC DNA]</scope>
    <source>
        <strain evidence="3 4">B-1</strain>
    </source>
</reference>
<dbReference type="PROSITE" id="PS51202">
    <property type="entry name" value="RCK_C"/>
    <property type="match status" value="1"/>
</dbReference>
<dbReference type="AlphaFoldDB" id="J3EVB4"/>
<dbReference type="InterPro" id="IPR058604">
    <property type="entry name" value="DUF8167_3rd"/>
</dbReference>
<protein>
    <recommendedName>
        <fullName evidence="2">RCK C-terminal domain-containing protein</fullName>
    </recommendedName>
</protein>
<keyword evidence="1" id="KW-0472">Membrane</keyword>
<evidence type="ECO:0000313" key="4">
    <source>
        <dbReference type="Proteomes" id="UP000007813"/>
    </source>
</evidence>
<dbReference type="RefSeq" id="WP_009375929.1">
    <property type="nucleotide sequence ID" value="NZ_ALJD01000008.1"/>
</dbReference>
<evidence type="ECO:0000313" key="3">
    <source>
        <dbReference type="EMBL" id="EJN58537.1"/>
    </source>
</evidence>